<comment type="caution">
    <text evidence="10">The sequence shown here is derived from an EMBL/GenBank/DDBJ whole genome shotgun (WGS) entry which is preliminary data.</text>
</comment>
<evidence type="ECO:0000256" key="4">
    <source>
        <dbReference type="ARBA" id="ARBA00022946"/>
    </source>
</evidence>
<feature type="compositionally biased region" description="Polar residues" evidence="8">
    <location>
        <begin position="74"/>
        <end position="98"/>
    </location>
</feature>
<evidence type="ECO:0000256" key="8">
    <source>
        <dbReference type="SAM" id="MobiDB-lite"/>
    </source>
</evidence>
<keyword evidence="2" id="KW-0677">Repeat</keyword>
<dbReference type="EMBL" id="JAGKQH010000005">
    <property type="protein sequence ID" value="KAG6599466.1"/>
    <property type="molecule type" value="Genomic_DNA"/>
</dbReference>
<feature type="region of interest" description="Disordered" evidence="8">
    <location>
        <begin position="678"/>
        <end position="741"/>
    </location>
</feature>
<keyword evidence="5" id="KW-0508">mRNA splicing</keyword>
<evidence type="ECO:0000256" key="3">
    <source>
        <dbReference type="ARBA" id="ARBA00022884"/>
    </source>
</evidence>
<dbReference type="GO" id="GO:1990904">
    <property type="term" value="C:ribonucleoprotein complex"/>
    <property type="evidence" value="ECO:0007669"/>
    <property type="project" value="UniProtKB-KW"/>
</dbReference>
<dbReference type="PROSITE" id="PS51295">
    <property type="entry name" value="CRM"/>
    <property type="match status" value="2"/>
</dbReference>
<dbReference type="PANTHER" id="PTHR46247">
    <property type="entry name" value="CRS2-ASSOCIATED FACTOR 1, CHLOROPLASTIC"/>
    <property type="match status" value="1"/>
</dbReference>
<evidence type="ECO:0000256" key="1">
    <source>
        <dbReference type="ARBA" id="ARBA00022664"/>
    </source>
</evidence>
<feature type="region of interest" description="Disordered" evidence="8">
    <location>
        <begin position="35"/>
        <end position="58"/>
    </location>
</feature>
<dbReference type="SMART" id="SM01103">
    <property type="entry name" value="CRS1_YhbY"/>
    <property type="match status" value="2"/>
</dbReference>
<name>A0AAV6NLW9_9ROSI</name>
<feature type="region of interest" description="Disordered" evidence="8">
    <location>
        <begin position="552"/>
        <end position="600"/>
    </location>
</feature>
<feature type="non-terminal residue" evidence="10">
    <location>
        <position position="1"/>
    </location>
</feature>
<feature type="compositionally biased region" description="Basic and acidic residues" evidence="8">
    <location>
        <begin position="41"/>
        <end position="58"/>
    </location>
</feature>
<keyword evidence="11" id="KW-1185">Reference proteome</keyword>
<dbReference type="GO" id="GO:0000373">
    <property type="term" value="P:Group II intron splicing"/>
    <property type="evidence" value="ECO:0007669"/>
    <property type="project" value="InterPro"/>
</dbReference>
<feature type="region of interest" description="Disordered" evidence="8">
    <location>
        <begin position="74"/>
        <end position="133"/>
    </location>
</feature>
<evidence type="ECO:0000256" key="7">
    <source>
        <dbReference type="PROSITE-ProRule" id="PRU00626"/>
    </source>
</evidence>
<evidence type="ECO:0000313" key="10">
    <source>
        <dbReference type="EMBL" id="KAG6599466.1"/>
    </source>
</evidence>
<keyword evidence="6" id="KW-0687">Ribonucleoprotein</keyword>
<feature type="domain" description="CRM" evidence="9">
    <location>
        <begin position="250"/>
        <end position="346"/>
    </location>
</feature>
<dbReference type="GO" id="GO:0006397">
    <property type="term" value="P:mRNA processing"/>
    <property type="evidence" value="ECO:0007669"/>
    <property type="project" value="UniProtKB-KW"/>
</dbReference>
<feature type="compositionally biased region" description="Basic and acidic residues" evidence="8">
    <location>
        <begin position="690"/>
        <end position="709"/>
    </location>
</feature>
<reference evidence="10 11" key="1">
    <citation type="journal article" date="2021" name="Hortic Res">
        <title>The domestication of Cucurbita argyrosperma as revealed by the genome of its wild relative.</title>
        <authorList>
            <person name="Barrera-Redondo J."/>
            <person name="Sanchez-de la Vega G."/>
            <person name="Aguirre-Liguori J.A."/>
            <person name="Castellanos-Morales G."/>
            <person name="Gutierrez-Guerrero Y.T."/>
            <person name="Aguirre-Dugua X."/>
            <person name="Aguirre-Planter E."/>
            <person name="Tenaillon M.I."/>
            <person name="Lira-Saade R."/>
            <person name="Eguiarte L.E."/>
        </authorList>
    </citation>
    <scope>NUCLEOTIDE SEQUENCE [LARGE SCALE GENOMIC DNA]</scope>
    <source>
        <strain evidence="10">JBR-2021</strain>
    </source>
</reference>
<keyword evidence="3 7" id="KW-0694">RNA-binding</keyword>
<gene>
    <name evidence="10" type="ORF">SDJN03_09244</name>
</gene>
<dbReference type="GO" id="GO:0003723">
    <property type="term" value="F:RNA binding"/>
    <property type="evidence" value="ECO:0007669"/>
    <property type="project" value="UniProtKB-UniRule"/>
</dbReference>
<dbReference type="InterPro" id="IPR001890">
    <property type="entry name" value="RNA-binding_CRM"/>
</dbReference>
<feature type="domain" description="CRM" evidence="9">
    <location>
        <begin position="368"/>
        <end position="464"/>
    </location>
</feature>
<accession>A0AAV6NLW9</accession>
<dbReference type="Proteomes" id="UP000685013">
    <property type="component" value="Chromosome 5"/>
</dbReference>
<evidence type="ECO:0000256" key="6">
    <source>
        <dbReference type="ARBA" id="ARBA00023274"/>
    </source>
</evidence>
<dbReference type="AlphaFoldDB" id="A0AAV6NLW9"/>
<evidence type="ECO:0000313" key="11">
    <source>
        <dbReference type="Proteomes" id="UP000685013"/>
    </source>
</evidence>
<sequence length="752" mass="83196">MAFKLSFPFPIFSPQFSPNSTPSHRPLTEIRFSRWNNANAEKFEQRRRSQQEIEDEIRRERRFDSAARITDLCDSNSSTSAIDRTETFRSVGTPSYPSRPSIPGRKSKYSKNPNPGSPPPFRQVSKTKKTMSAPKEMPIGVEAKVSLSEDGVSYVIDGAPFEFKYSYTETPKLKPIKLREPYAPFGPTTMPRPWTGRAPLPPSQKNLPEFDSFQLPPKNKKGVKTVQAPGPFLAGSGPKYVMSREEILGEPLTEEEIKTLIRGCIKSNRQLNIGRDGLTHNMLDNIHAHWKRRRVCKIKCKGVCTVDMDNVKQQLEEKTGGKIIYSRGGALYLYRGRNYNYKTRPRFPLMLWKPAAPVYPRLLKQVPDGLTLDEVTEMRKRGRKLIPICKLGKNGVYSNLIKHVREAFEECELVKINCQGLNESDFKKIGAKLRDLVPCVLISFESEHILLWRGKDWKSSLPYIERNPVGAKARGTNEGLIAAPSIEEREASVEDTSLIDHDLMSLGSAGLSAGGNEELDPLVAEKSVSADVDSLTAMMGESNSLADADDMEATGSDVQEMNTDSTCDDTESSSAMSGGETETETDSGHENSDFDEAEPMEQSRLNAIAAAGNLETKVGGSSEATQALNKPASYAMDGVLQLLKQAIENGGALVLDDSSLDADVVYRRAVAFSQSAPPAPVFRHQPRKKVAVDKGEEQTSRELEVKEESAVSVERGSGKKDSKTKKKKNFGEYNFSSPQGSLGVDELAKLLA</sequence>
<dbReference type="PANTHER" id="PTHR46247:SF1">
    <property type="entry name" value="CRS2-ASSOCIATED FACTOR 1, CHLOROPLASTIC"/>
    <property type="match status" value="1"/>
</dbReference>
<dbReference type="FunFam" id="3.30.110.60:FF:000002">
    <property type="entry name" value="CRS2-associated factor 1, chloroplastic"/>
    <property type="match status" value="2"/>
</dbReference>
<keyword evidence="4" id="KW-0809">Transit peptide</keyword>
<protein>
    <submittedName>
        <fullName evidence="10">CRS2-associated factor 1, chloroplastic</fullName>
    </submittedName>
</protein>
<proteinExistence type="predicted"/>
<organism evidence="10 11">
    <name type="scientific">Cucurbita argyrosperma subsp. sororia</name>
    <dbReference type="NCBI Taxonomy" id="37648"/>
    <lineage>
        <taxon>Eukaryota</taxon>
        <taxon>Viridiplantae</taxon>
        <taxon>Streptophyta</taxon>
        <taxon>Embryophyta</taxon>
        <taxon>Tracheophyta</taxon>
        <taxon>Spermatophyta</taxon>
        <taxon>Magnoliopsida</taxon>
        <taxon>eudicotyledons</taxon>
        <taxon>Gunneridae</taxon>
        <taxon>Pentapetalae</taxon>
        <taxon>rosids</taxon>
        <taxon>fabids</taxon>
        <taxon>Cucurbitales</taxon>
        <taxon>Cucurbitaceae</taxon>
        <taxon>Cucurbiteae</taxon>
        <taxon>Cucurbita</taxon>
    </lineage>
</organism>
<dbReference type="InterPro" id="IPR044599">
    <property type="entry name" value="CAF1P_plant"/>
</dbReference>
<evidence type="ECO:0000256" key="2">
    <source>
        <dbReference type="ARBA" id="ARBA00022737"/>
    </source>
</evidence>
<dbReference type="Pfam" id="PF01985">
    <property type="entry name" value="CRS1_YhbY"/>
    <property type="match status" value="2"/>
</dbReference>
<evidence type="ECO:0000256" key="5">
    <source>
        <dbReference type="ARBA" id="ARBA00023187"/>
    </source>
</evidence>
<keyword evidence="1" id="KW-0507">mRNA processing</keyword>
<evidence type="ECO:0000259" key="9">
    <source>
        <dbReference type="PROSITE" id="PS51295"/>
    </source>
</evidence>